<dbReference type="GO" id="GO:0010468">
    <property type="term" value="P:regulation of gene expression"/>
    <property type="evidence" value="ECO:0007669"/>
    <property type="project" value="TreeGrafter"/>
</dbReference>
<dbReference type="Proteomes" id="UP000224634">
    <property type="component" value="Unassembled WGS sequence"/>
</dbReference>
<dbReference type="SMART" id="SM00248">
    <property type="entry name" value="ANK"/>
    <property type="match status" value="4"/>
</dbReference>
<dbReference type="EMBL" id="PDNA01000084">
    <property type="protein sequence ID" value="PGH15281.1"/>
    <property type="molecule type" value="Genomic_DNA"/>
</dbReference>
<dbReference type="STRING" id="1447883.A0A2B7Y2K1"/>
<gene>
    <name evidence="5" type="ORF">AJ80_05634</name>
</gene>
<dbReference type="OrthoDB" id="20872at2759"/>
<name>A0A2B7Y2K1_POLH7</name>
<evidence type="ECO:0000256" key="2">
    <source>
        <dbReference type="ARBA" id="ARBA00023043"/>
    </source>
</evidence>
<dbReference type="Pfam" id="PF12796">
    <property type="entry name" value="Ank_2"/>
    <property type="match status" value="1"/>
</dbReference>
<feature type="repeat" description="ANK" evidence="3">
    <location>
        <begin position="204"/>
        <end position="236"/>
    </location>
</feature>
<feature type="compositionally biased region" description="Low complexity" evidence="4">
    <location>
        <begin position="160"/>
        <end position="180"/>
    </location>
</feature>
<dbReference type="InterPro" id="IPR036770">
    <property type="entry name" value="Ankyrin_rpt-contain_sf"/>
</dbReference>
<evidence type="ECO:0000313" key="6">
    <source>
        <dbReference type="Proteomes" id="UP000224634"/>
    </source>
</evidence>
<keyword evidence="6" id="KW-1185">Reference proteome</keyword>
<dbReference type="PROSITE" id="PS50297">
    <property type="entry name" value="ANK_REP_REGION"/>
    <property type="match status" value="2"/>
</dbReference>
<keyword evidence="1" id="KW-0677">Repeat</keyword>
<dbReference type="InterPro" id="IPR002110">
    <property type="entry name" value="Ankyrin_rpt"/>
</dbReference>
<reference evidence="5 6" key="1">
    <citation type="submission" date="2017-10" db="EMBL/GenBank/DDBJ databases">
        <title>Comparative genomics in systemic dimorphic fungi from Ajellomycetaceae.</title>
        <authorList>
            <person name="Munoz J.F."/>
            <person name="Mcewen J.G."/>
            <person name="Clay O.K."/>
            <person name="Cuomo C.A."/>
        </authorList>
    </citation>
    <scope>NUCLEOTIDE SEQUENCE [LARGE SCALE GENOMIC DNA]</scope>
    <source>
        <strain evidence="5 6">UAMH7299</strain>
    </source>
</reference>
<evidence type="ECO:0000256" key="3">
    <source>
        <dbReference type="PROSITE-ProRule" id="PRU00023"/>
    </source>
</evidence>
<dbReference type="PANTHER" id="PTHR24124:SF8">
    <property type="entry name" value="OCA DOMAIN-CONTAINING PROTEIN"/>
    <property type="match status" value="1"/>
</dbReference>
<organism evidence="5 6">
    <name type="scientific">Polytolypa hystricis (strain UAMH7299)</name>
    <dbReference type="NCBI Taxonomy" id="1447883"/>
    <lineage>
        <taxon>Eukaryota</taxon>
        <taxon>Fungi</taxon>
        <taxon>Dikarya</taxon>
        <taxon>Ascomycota</taxon>
        <taxon>Pezizomycotina</taxon>
        <taxon>Eurotiomycetes</taxon>
        <taxon>Eurotiomycetidae</taxon>
        <taxon>Onygenales</taxon>
        <taxon>Onygenales incertae sedis</taxon>
        <taxon>Polytolypa</taxon>
    </lineage>
</organism>
<protein>
    <submittedName>
        <fullName evidence="5">Uncharacterized protein</fullName>
    </submittedName>
</protein>
<dbReference type="PANTHER" id="PTHR24124">
    <property type="entry name" value="ANKYRIN REPEAT FAMILY A"/>
    <property type="match status" value="1"/>
</dbReference>
<keyword evidence="2 3" id="KW-0040">ANK repeat</keyword>
<feature type="compositionally biased region" description="Polar residues" evidence="4">
    <location>
        <begin position="145"/>
        <end position="159"/>
    </location>
</feature>
<comment type="caution">
    <text evidence="5">The sequence shown here is derived from an EMBL/GenBank/DDBJ whole genome shotgun (WGS) entry which is preliminary data.</text>
</comment>
<feature type="repeat" description="ANK" evidence="3">
    <location>
        <begin position="53"/>
        <end position="85"/>
    </location>
</feature>
<sequence length="389" mass="41902">MRHRVAISYQHVQVDLEVSIRLRRAILVNDVLLVKRIVKANPAFLHNPNFEDKGNTSLHLAAIFGHLDIIKILVSHGHDASAPVDSQSPYSRAPGISLTTDFSTALHLAAANSHPQCVDYLCTAFPRTIDRPDKDGTTPLMLAARNSNPCNLPPSTSLIPPQQQQHQQQQPQRPRSSSNSSEEDTTTLSTLLRHNASVTAVDNAGNTALHSASAWGNLKAFRLLVTAGAPPLARNIAGYMAADYALSAQAAVYFHGLIAEFERLKKGGDQSLQQHQVLHQQQGKLQLNMDTTQGVVTGQNMSPISPTGSRSRPFANDVASVKSPLSRLPGGVRLVMHDDINRQPLPEAPLTARWVGDMPDGIFPPVGTSSASSAGGNAGYNNGGRRFSN</sequence>
<dbReference type="Pfam" id="PF00023">
    <property type="entry name" value="Ank"/>
    <property type="match status" value="1"/>
</dbReference>
<dbReference type="PROSITE" id="PS50088">
    <property type="entry name" value="ANK_REPEAT"/>
    <property type="match status" value="2"/>
</dbReference>
<dbReference type="SUPFAM" id="SSF48403">
    <property type="entry name" value="Ankyrin repeat"/>
    <property type="match status" value="1"/>
</dbReference>
<dbReference type="Pfam" id="PF13637">
    <property type="entry name" value="Ank_4"/>
    <property type="match status" value="1"/>
</dbReference>
<feature type="region of interest" description="Disordered" evidence="4">
    <location>
        <begin position="366"/>
        <end position="389"/>
    </location>
</feature>
<dbReference type="GO" id="GO:0005634">
    <property type="term" value="C:nucleus"/>
    <property type="evidence" value="ECO:0007669"/>
    <property type="project" value="TreeGrafter"/>
</dbReference>
<proteinExistence type="predicted"/>
<evidence type="ECO:0000256" key="4">
    <source>
        <dbReference type="SAM" id="MobiDB-lite"/>
    </source>
</evidence>
<evidence type="ECO:0000313" key="5">
    <source>
        <dbReference type="EMBL" id="PGH15281.1"/>
    </source>
</evidence>
<feature type="region of interest" description="Disordered" evidence="4">
    <location>
        <begin position="133"/>
        <end position="188"/>
    </location>
</feature>
<accession>A0A2B7Y2K1</accession>
<evidence type="ECO:0000256" key="1">
    <source>
        <dbReference type="ARBA" id="ARBA00022737"/>
    </source>
</evidence>
<dbReference type="AlphaFoldDB" id="A0A2B7Y2K1"/>
<dbReference type="Gene3D" id="1.25.40.20">
    <property type="entry name" value="Ankyrin repeat-containing domain"/>
    <property type="match status" value="2"/>
</dbReference>